<keyword evidence="4" id="KW-1185">Reference proteome</keyword>
<dbReference type="OrthoDB" id="4218123at2759"/>
<keyword evidence="2" id="KW-1133">Transmembrane helix</keyword>
<feature type="transmembrane region" description="Helical" evidence="2">
    <location>
        <begin position="107"/>
        <end position="128"/>
    </location>
</feature>
<organism evidence="3 4">
    <name type="scientific">Leucocoprinus leucothites</name>
    <dbReference type="NCBI Taxonomy" id="201217"/>
    <lineage>
        <taxon>Eukaryota</taxon>
        <taxon>Fungi</taxon>
        <taxon>Dikarya</taxon>
        <taxon>Basidiomycota</taxon>
        <taxon>Agaricomycotina</taxon>
        <taxon>Agaricomycetes</taxon>
        <taxon>Agaricomycetidae</taxon>
        <taxon>Agaricales</taxon>
        <taxon>Agaricineae</taxon>
        <taxon>Agaricaceae</taxon>
        <taxon>Leucocoprinus</taxon>
    </lineage>
</organism>
<proteinExistence type="predicted"/>
<evidence type="ECO:0000313" key="4">
    <source>
        <dbReference type="Proteomes" id="UP000559027"/>
    </source>
</evidence>
<dbReference type="PANTHER" id="PTHR39470">
    <property type="entry name" value="CHROMOSOME 10, WHOLE GENOME SHOTGUN SEQUENCE"/>
    <property type="match status" value="1"/>
</dbReference>
<dbReference type="Proteomes" id="UP000559027">
    <property type="component" value="Unassembled WGS sequence"/>
</dbReference>
<reference evidence="3 4" key="1">
    <citation type="journal article" date="2020" name="ISME J.">
        <title>Uncovering the hidden diversity of litter-decomposition mechanisms in mushroom-forming fungi.</title>
        <authorList>
            <person name="Floudas D."/>
            <person name="Bentzer J."/>
            <person name="Ahren D."/>
            <person name="Johansson T."/>
            <person name="Persson P."/>
            <person name="Tunlid A."/>
        </authorList>
    </citation>
    <scope>NUCLEOTIDE SEQUENCE [LARGE SCALE GENOMIC DNA]</scope>
    <source>
        <strain evidence="3 4">CBS 146.42</strain>
    </source>
</reference>
<feature type="transmembrane region" description="Helical" evidence="2">
    <location>
        <begin position="78"/>
        <end position="95"/>
    </location>
</feature>
<comment type="caution">
    <text evidence="3">The sequence shown here is derived from an EMBL/GenBank/DDBJ whole genome shotgun (WGS) entry which is preliminary data.</text>
</comment>
<keyword evidence="2" id="KW-0472">Membrane</keyword>
<dbReference type="PANTHER" id="PTHR39470:SF1">
    <property type="entry name" value="CHORISMATE SYNTHASE PROTEIN"/>
    <property type="match status" value="1"/>
</dbReference>
<feature type="transmembrane region" description="Helical" evidence="2">
    <location>
        <begin position="276"/>
        <end position="293"/>
    </location>
</feature>
<protein>
    <submittedName>
        <fullName evidence="3">Uncharacterized protein</fullName>
    </submittedName>
</protein>
<dbReference type="EMBL" id="JAACJO010000013">
    <property type="protein sequence ID" value="KAF5351152.1"/>
    <property type="molecule type" value="Genomic_DNA"/>
</dbReference>
<evidence type="ECO:0000313" key="3">
    <source>
        <dbReference type="EMBL" id="KAF5351152.1"/>
    </source>
</evidence>
<keyword evidence="2" id="KW-0812">Transmembrane</keyword>
<dbReference type="AlphaFoldDB" id="A0A8H5D009"/>
<gene>
    <name evidence="3" type="ORF">D9756_008322</name>
</gene>
<feature type="region of interest" description="Disordered" evidence="1">
    <location>
        <begin position="385"/>
        <end position="423"/>
    </location>
</feature>
<evidence type="ECO:0000256" key="2">
    <source>
        <dbReference type="SAM" id="Phobius"/>
    </source>
</evidence>
<evidence type="ECO:0000256" key="1">
    <source>
        <dbReference type="SAM" id="MobiDB-lite"/>
    </source>
</evidence>
<accession>A0A8H5D009</accession>
<sequence>MSQEIYALRGYHKEYSGAAAVKAIACPAAKPFVWFVIGWVGPQPSDPANPLECLEPTALNTLHSNIQMAALLSPAWDTYLATSLAVGAPWLYFTFKGQQGPQQAQSDLSTSILLLAHTIYILYLILVAKPENVFNTFNLPINTSPDSIKALLLQSSEFGNIPGHLELLLKRLGSFDMRLLYVRFGHDAVATCEWCSSFEDFSLSSLPAALLAYIREAGIIGLLTLSSSKRGYLRPLGVGALVISCLTEFYWIATSTIQIPKEPGDEPTWMLHDQLLRYRHLLFLVLPLVIYRLPTIPIPIPILSSLLSPPVALSAEQKHQHFTVTLRTLEHLLPALHLTKYTKAAIMRTPELRDRANQWWDEEEKEGHWMLEDEGLKKTAKMAGLGFGEGSSGTGADDEPLRQSATIALRSLQEGAVPSEHWR</sequence>
<name>A0A8H5D009_9AGAR</name>